<dbReference type="Proteomes" id="UP000609064">
    <property type="component" value="Unassembled WGS sequence"/>
</dbReference>
<comment type="caution">
    <text evidence="1">The sequence shown here is derived from an EMBL/GenBank/DDBJ whole genome shotgun (WGS) entry which is preliminary data.</text>
</comment>
<reference evidence="1" key="2">
    <citation type="submission" date="2020-09" db="EMBL/GenBank/DDBJ databases">
        <authorList>
            <person name="Sun Q."/>
            <person name="Zhou Y."/>
        </authorList>
    </citation>
    <scope>NUCLEOTIDE SEQUENCE</scope>
    <source>
        <strain evidence="1">CGMCC 1.15958</strain>
    </source>
</reference>
<dbReference type="EMBL" id="BMKK01000016">
    <property type="protein sequence ID" value="GGD80265.1"/>
    <property type="molecule type" value="Genomic_DNA"/>
</dbReference>
<name>A0A916Z8R2_9BACT</name>
<dbReference type="AlphaFoldDB" id="A0A916Z8R2"/>
<organism evidence="1 2">
    <name type="scientific">Emticicia aquatilis</name>
    <dbReference type="NCBI Taxonomy" id="1537369"/>
    <lineage>
        <taxon>Bacteria</taxon>
        <taxon>Pseudomonadati</taxon>
        <taxon>Bacteroidota</taxon>
        <taxon>Cytophagia</taxon>
        <taxon>Cytophagales</taxon>
        <taxon>Leadbetterellaceae</taxon>
        <taxon>Emticicia</taxon>
    </lineage>
</organism>
<reference evidence="1" key="1">
    <citation type="journal article" date="2014" name="Int. J. Syst. Evol. Microbiol.">
        <title>Complete genome sequence of Corynebacterium casei LMG S-19264T (=DSM 44701T), isolated from a smear-ripened cheese.</title>
        <authorList>
            <consortium name="US DOE Joint Genome Institute (JGI-PGF)"/>
            <person name="Walter F."/>
            <person name="Albersmeier A."/>
            <person name="Kalinowski J."/>
            <person name="Ruckert C."/>
        </authorList>
    </citation>
    <scope>NUCLEOTIDE SEQUENCE</scope>
    <source>
        <strain evidence="1">CGMCC 1.15958</strain>
    </source>
</reference>
<evidence type="ECO:0000313" key="2">
    <source>
        <dbReference type="Proteomes" id="UP000609064"/>
    </source>
</evidence>
<gene>
    <name evidence="1" type="ORF">GCM10011514_50380</name>
</gene>
<accession>A0A916Z8R2</accession>
<proteinExistence type="predicted"/>
<evidence type="ECO:0000313" key="1">
    <source>
        <dbReference type="EMBL" id="GGD80265.1"/>
    </source>
</evidence>
<dbReference type="RefSeq" id="WP_188770745.1">
    <property type="nucleotide sequence ID" value="NZ_BMKK01000016.1"/>
</dbReference>
<keyword evidence="2" id="KW-1185">Reference proteome</keyword>
<protein>
    <submittedName>
        <fullName evidence="1">Uncharacterized protein</fullName>
    </submittedName>
</protein>
<sequence length="75" mass="8663">MKTEDEINAKILEITMKIQSDFPELSKYISEIPITIPNEATPEISLKVLTDYYDTLQILMKDYAQSHNKLNSNTQ</sequence>